<protein>
    <submittedName>
        <fullName evidence="2">DUF1554 domain-containing protein</fullName>
    </submittedName>
</protein>
<dbReference type="EMBL" id="RQGH01000026">
    <property type="protein sequence ID" value="TGL64944.1"/>
    <property type="molecule type" value="Genomic_DNA"/>
</dbReference>
<evidence type="ECO:0000313" key="2">
    <source>
        <dbReference type="EMBL" id="TGL64944.1"/>
    </source>
</evidence>
<dbReference type="RefSeq" id="WP_135642462.1">
    <property type="nucleotide sequence ID" value="NZ_RQGH01000026.1"/>
</dbReference>
<dbReference type="Proteomes" id="UP000297567">
    <property type="component" value="Unassembled WGS sequence"/>
</dbReference>
<dbReference type="InterPro" id="IPR016187">
    <property type="entry name" value="CTDL_fold"/>
</dbReference>
<gene>
    <name evidence="2" type="ORF">EHQ62_10090</name>
</gene>
<dbReference type="InterPro" id="IPR016186">
    <property type="entry name" value="C-type_lectin-like/link_sf"/>
</dbReference>
<name>A0A4Z0ZQJ6_9LEPT</name>
<proteinExistence type="predicted"/>
<reference evidence="2" key="1">
    <citation type="journal article" date="2019" name="PLoS Negl. Trop. Dis.">
        <title>Revisiting the worldwide diversity of Leptospira species in the environment.</title>
        <authorList>
            <person name="Vincent A.T."/>
            <person name="Schiettekatte O."/>
            <person name="Bourhy P."/>
            <person name="Veyrier F.J."/>
            <person name="Picardeau M."/>
        </authorList>
    </citation>
    <scope>NUCLEOTIDE SEQUENCE [LARGE SCALE GENOMIC DNA]</scope>
    <source>
        <strain evidence="2">201702451</strain>
    </source>
</reference>
<evidence type="ECO:0000313" key="3">
    <source>
        <dbReference type="Proteomes" id="UP000297567"/>
    </source>
</evidence>
<evidence type="ECO:0000259" key="1">
    <source>
        <dbReference type="Pfam" id="PF07588"/>
    </source>
</evidence>
<dbReference type="Gene3D" id="3.10.100.10">
    <property type="entry name" value="Mannose-Binding Protein A, subunit A"/>
    <property type="match status" value="1"/>
</dbReference>
<sequence>MIEQKNKTFLYLAEQLSIFPFILFLISCSDQSFNNTCDINSKAYIETSLLITATGQKTHPCYPGIQIVSDRGINLSDNFLTLSEAGGTTSYGSSFTLQVFLGTEPKDDVNIQVIVGNPSFAFVSQTNLFFSKSNWNQSQSTVITAVNDTVINGTHSTLIRFVPNSNDTSFPLNEKFVQAEILDNDKIIFLTSVGLTGAFGGVPGVDNVCQTNANCPIGKVCKGMVGDSFYSLRRASVTANLGDGQIDWVLKPNASYFRQNRTDLIATTNNVSLFTFNLLLPISGSSSTAWTGINPNWTNNGNNCDGWTVTGTNGYGGDTGSSTSTALGFNSFGCTSGLLLYCVEQ</sequence>
<dbReference type="Pfam" id="PF07588">
    <property type="entry name" value="DUF1554"/>
    <property type="match status" value="1"/>
</dbReference>
<keyword evidence="3" id="KW-1185">Reference proteome</keyword>
<organism evidence="2 3">
    <name type="scientific">Leptospira jelokensis</name>
    <dbReference type="NCBI Taxonomy" id="2484931"/>
    <lineage>
        <taxon>Bacteria</taxon>
        <taxon>Pseudomonadati</taxon>
        <taxon>Spirochaetota</taxon>
        <taxon>Spirochaetia</taxon>
        <taxon>Leptospirales</taxon>
        <taxon>Leptospiraceae</taxon>
        <taxon>Leptospira</taxon>
    </lineage>
</organism>
<comment type="caution">
    <text evidence="2">The sequence shown here is derived from an EMBL/GenBank/DDBJ whole genome shotgun (WGS) entry which is preliminary data.</text>
</comment>
<dbReference type="SUPFAM" id="SSF56436">
    <property type="entry name" value="C-type lectin-like"/>
    <property type="match status" value="1"/>
</dbReference>
<dbReference type="InterPro" id="IPR011448">
    <property type="entry name" value="DUF1554"/>
</dbReference>
<accession>A0A4Z0ZQJ6</accession>
<dbReference type="AlphaFoldDB" id="A0A4Z0ZQJ6"/>
<feature type="domain" description="DUF1554" evidence="1">
    <location>
        <begin position="195"/>
        <end position="324"/>
    </location>
</feature>
<dbReference type="PROSITE" id="PS51257">
    <property type="entry name" value="PROKAR_LIPOPROTEIN"/>
    <property type="match status" value="1"/>
</dbReference>